<feature type="coiled-coil region" evidence="1">
    <location>
        <begin position="416"/>
        <end position="454"/>
    </location>
</feature>
<keyword evidence="3" id="KW-1185">Reference proteome</keyword>
<dbReference type="STRING" id="1001994.MY1_0774"/>
<evidence type="ECO:0000256" key="1">
    <source>
        <dbReference type="SAM" id="Coils"/>
    </source>
</evidence>
<evidence type="ECO:0000313" key="2">
    <source>
        <dbReference type="EMBL" id="EGP93536.1"/>
    </source>
</evidence>
<evidence type="ECO:0000313" key="3">
    <source>
        <dbReference type="Proteomes" id="UP000004440"/>
    </source>
</evidence>
<sequence length="486" mass="56283">MYHHFLIQALVPRFTFTVLFILGASLAIQLAYAQSDNDAPTSDQITLSKDLANNPVAQDILKKIEQTKKWIKELEDRKYEDLKAKEELETKRAQALEKLNQDLKEWEALWEYYSPRNSFSRFVDTVQDTPVKEVFWDQFEFHQMKVDAGREALKIVIANGGSLSEARQAYHLAAETKRIELIEANSIFNVNHNLAYYNQQILFNKNGQFIDTPITGEQLREYYEDYRTNPAYLKANPDDVISWEDLGKTTPDTECRQGSVVVYRYHASDYVCVSMNTAEMWIRHGMGEISGGSTQSNENSVTPLTKCDEGFTVVYALESGKYSCILQETAELWITQGIAEKHNPESYILDQIKDKDVSLTIIEVNQKIQGFYDDLALKQAELKTQFDKKYDDALLQSKLDEKNAIKDHSERPNMSKEELSNKIIQIRKQYDSTKDNIMQEKLDALKELDKITDKHLEEFAQTYELDPYVQVVWNSQFLKYEAVKKN</sequence>
<dbReference type="AlphaFoldDB" id="F9CW84"/>
<accession>F9CW84</accession>
<proteinExistence type="predicted"/>
<comment type="caution">
    <text evidence="2">The sequence shown here is derived from an EMBL/GenBank/DDBJ whole genome shotgun (WGS) entry which is preliminary data.</text>
</comment>
<organism evidence="2 3">
    <name type="scientific">Nitrosarchaeum koreense MY1</name>
    <dbReference type="NCBI Taxonomy" id="1001994"/>
    <lineage>
        <taxon>Archaea</taxon>
        <taxon>Nitrososphaerota</taxon>
        <taxon>Nitrososphaeria</taxon>
        <taxon>Nitrosopumilales</taxon>
        <taxon>Nitrosopumilaceae</taxon>
        <taxon>Nitrosarchaeum</taxon>
    </lineage>
</organism>
<gene>
    <name evidence="2" type="ORF">MY1_0774</name>
</gene>
<dbReference type="OrthoDB" id="3014at2157"/>
<dbReference type="EMBL" id="AFPU01000001">
    <property type="protein sequence ID" value="EGP93536.1"/>
    <property type="molecule type" value="Genomic_DNA"/>
</dbReference>
<name>F9CW84_9ARCH</name>
<keyword evidence="1" id="KW-0175">Coiled coil</keyword>
<dbReference type="PATRIC" id="fig|1001994.6.peg.760"/>
<dbReference type="Proteomes" id="UP000004440">
    <property type="component" value="Unassembled WGS sequence"/>
</dbReference>
<protein>
    <submittedName>
        <fullName evidence="2">Uncharacterized protein</fullName>
    </submittedName>
</protein>
<feature type="coiled-coil region" evidence="1">
    <location>
        <begin position="57"/>
        <end position="105"/>
    </location>
</feature>
<reference evidence="2 3" key="1">
    <citation type="journal article" date="2011" name="J. Bacteriol.">
        <title>Genome Sequence of an Ammonia-Oxidizing Soil Archaeon, "Candidatus Nitrosoarchaeum koreensis" MY1.</title>
        <authorList>
            <person name="Kim B.K."/>
            <person name="Jung M.Y."/>
            <person name="Yu D.S."/>
            <person name="Park S.J."/>
            <person name="Oh T.K."/>
            <person name="Rhee S.K."/>
            <person name="Kim J.F."/>
        </authorList>
    </citation>
    <scope>NUCLEOTIDE SEQUENCE [LARGE SCALE GENOMIC DNA]</scope>
    <source>
        <strain evidence="2 3">MY1</strain>
    </source>
</reference>